<comment type="caution">
    <text evidence="2">The sequence shown here is derived from an EMBL/GenBank/DDBJ whole genome shotgun (WGS) entry which is preliminary data.</text>
</comment>
<gene>
    <name evidence="2" type="ORF">CQW34_02745</name>
</gene>
<dbReference type="PROSITE" id="PS51257">
    <property type="entry name" value="PROKAR_LIPOPROTEIN"/>
    <property type="match status" value="1"/>
</dbReference>
<reference evidence="2 3" key="1">
    <citation type="journal article" date="2017" name="MBio">
        <title>Gut Symbiont Bacteroides fragilis Secretes a Eukaryotic-Like Ubiquitin Protein That Mediates Intraspecies Antagonism.</title>
        <authorList>
            <person name="Chatzidaki-Livanis M."/>
            <person name="Coyne M.J."/>
            <person name="Roelofs K.G."/>
            <person name="Gentyala R.R."/>
            <person name="Caldwell J.M."/>
            <person name="Comstock L.E."/>
        </authorList>
    </citation>
    <scope>NUCLEOTIDE SEQUENCE [LARGE SCALE GENOMIC DNA]</scope>
    <source>
        <strain evidence="2 3">12905</strain>
    </source>
</reference>
<dbReference type="Proteomes" id="UP000231846">
    <property type="component" value="Unassembled WGS sequence"/>
</dbReference>
<evidence type="ECO:0000313" key="2">
    <source>
        <dbReference type="EMBL" id="PJY73929.1"/>
    </source>
</evidence>
<organism evidence="2 3">
    <name type="scientific">Bacteroides fragilis</name>
    <dbReference type="NCBI Taxonomy" id="817"/>
    <lineage>
        <taxon>Bacteria</taxon>
        <taxon>Pseudomonadati</taxon>
        <taxon>Bacteroidota</taxon>
        <taxon>Bacteroidia</taxon>
        <taxon>Bacteroidales</taxon>
        <taxon>Bacteroidaceae</taxon>
        <taxon>Bacteroides</taxon>
    </lineage>
</organism>
<dbReference type="RefSeq" id="WP_133122771.1">
    <property type="nucleotide sequence ID" value="NZ_JAQDLP010000002.1"/>
</dbReference>
<accession>A0A2M9V5J2</accession>
<dbReference type="AlphaFoldDB" id="A0A2M9V5J2"/>
<sequence precursor="true">MQKSCCIISLMAMFLMFFISCTNEELLPHDPDGPVLNQGRVVFNVSTGKSTVYTRTSADDEQAIRSLGVFIVKPDGNLAEGITRFYEAEALTDKKFAVSIPVDIMETPGIKAYLVANGPDKTQCDGLKTEQEVLGLVATTKPEEIGTKGIPMASGAISLNFTGGIATVDANMKRVMSTLCAKVVKSKGVVVGPSDFTFKVHGVSLKEGYCFKDECKDTGVDQVWNSTSKSQDEEVSLGYFYQSKAFQVEVVSQSAGQSHTIEIPLEKAQTRNKKYVLKIHPKPASEGKGEFTVTVEAWDAIEADVDFEQLAFLKKDLSADKFEIHDNEIWLLTNNYHETDFGSPKDWFILKEGFEIVSVQLEGLIDEEGRGIVLKESGVVCATSRRNLADLLGKIIVTMKDKNGIIIQEDYIIHVSPANAWWRDDYKWTSGQVSITVINGVAILKNVGQQEQDFGINYGGPFLRGRLGWGQIMDLCPWEPISSEKPQEGRLHSGEGNVIPDVSFSARKEGTKIYLRNLSSKTNVYGYVKAIIKENGSQKVSVLRVNFE</sequence>
<feature type="signal peptide" evidence="1">
    <location>
        <begin position="1"/>
        <end position="24"/>
    </location>
</feature>
<dbReference type="EMBL" id="PDCW01000019">
    <property type="protein sequence ID" value="PJY73929.1"/>
    <property type="molecule type" value="Genomic_DNA"/>
</dbReference>
<proteinExistence type="predicted"/>
<keyword evidence="1" id="KW-0732">Signal</keyword>
<evidence type="ECO:0000256" key="1">
    <source>
        <dbReference type="SAM" id="SignalP"/>
    </source>
</evidence>
<protein>
    <submittedName>
        <fullName evidence="2">Uncharacterized protein</fullName>
    </submittedName>
</protein>
<feature type="chain" id="PRO_5014670628" evidence="1">
    <location>
        <begin position="25"/>
        <end position="548"/>
    </location>
</feature>
<evidence type="ECO:0000313" key="3">
    <source>
        <dbReference type="Proteomes" id="UP000231846"/>
    </source>
</evidence>
<name>A0A2M9V5J2_BACFG</name>